<dbReference type="SUPFAM" id="SSF109604">
    <property type="entry name" value="HD-domain/PDEase-like"/>
    <property type="match status" value="1"/>
</dbReference>
<dbReference type="InterPro" id="IPR050135">
    <property type="entry name" value="dGTPase-like"/>
</dbReference>
<dbReference type="InterPro" id="IPR027432">
    <property type="entry name" value="dGTP_triphosphohydrolase_C"/>
</dbReference>
<dbReference type="InterPro" id="IPR006674">
    <property type="entry name" value="HD_domain"/>
</dbReference>
<sequence length="478" mass="55472">MSEFIMDWENLLSEKRKRGSNAIKDFRNGFDMDYDRIISSSSLRRLQDKAQVFPLQDNDFIRTRLTHSLEVSSIGRSFGYQVGQRLIILGKIQDIDFPRKISSLLAVACLVHDIGNPPFGHFGEDVIQNWFKEWLFSKEFKKLEKEYILKHGKHILSDQQKNDFMHFEGNAQALRILTKLQFLNDQYGINFTYATLAVLLKYPRSSLEKGKYKDKKSFSKFGYFTSERSIFEDIKRETGIGEFRHPLTFLMESADDIAYSAADVEDGVKKNLVPWENVYLEIKEALGDKYSIGFKYLEKQRATAKKNNVPDINRIHAQNFRVWAQGEMIKACANEFIRNYDQIIRGEYDKELINESSAADIKKKLDEIAIKYCYPSNEVITLELVGDSVIRGLLDMFVPAIIKVDKENSAKKKENKLYHLISENFRYIQKLDEKGEPNKSIQDMSLYDKLMLITDFISGMTDTYAVDLFQRLSGVKLP</sequence>
<organism evidence="3 4">
    <name type="scientific">Paenibacillus roseopurpureus</name>
    <dbReference type="NCBI Taxonomy" id="2918901"/>
    <lineage>
        <taxon>Bacteria</taxon>
        <taxon>Bacillati</taxon>
        <taxon>Bacillota</taxon>
        <taxon>Bacilli</taxon>
        <taxon>Bacillales</taxon>
        <taxon>Paenibacillaceae</taxon>
        <taxon>Paenibacillus</taxon>
    </lineage>
</organism>
<dbReference type="Gene3D" id="1.10.3210.10">
    <property type="entry name" value="Hypothetical protein af1432"/>
    <property type="match status" value="1"/>
</dbReference>
<dbReference type="EMBL" id="CP130319">
    <property type="protein sequence ID" value="WNR45101.1"/>
    <property type="molecule type" value="Genomic_DNA"/>
</dbReference>
<name>A0AA96LR98_9BACL</name>
<dbReference type="AlphaFoldDB" id="A0AA96LR98"/>
<dbReference type="RefSeq" id="WP_314801565.1">
    <property type="nucleotide sequence ID" value="NZ_CP130319.1"/>
</dbReference>
<dbReference type="GO" id="GO:0008832">
    <property type="term" value="F:dGTPase activity"/>
    <property type="evidence" value="ECO:0007669"/>
    <property type="project" value="TreeGrafter"/>
</dbReference>
<dbReference type="PANTHER" id="PTHR11373:SF32">
    <property type="entry name" value="DEOXYGUANOSINETRIPHOSPHATE TRIPHOSPHOHYDROLASE"/>
    <property type="match status" value="1"/>
</dbReference>
<reference evidence="3" key="1">
    <citation type="submission" date="2022-02" db="EMBL/GenBank/DDBJ databases">
        <title>Paenibacillus sp. MBLB1832 Whole Genome Shotgun Sequencing.</title>
        <authorList>
            <person name="Hwang C.Y."/>
            <person name="Cho E.-S."/>
            <person name="Seo M.-J."/>
        </authorList>
    </citation>
    <scope>NUCLEOTIDE SEQUENCE</scope>
    <source>
        <strain evidence="3">MBLB1832</strain>
    </source>
</reference>
<dbReference type="InterPro" id="IPR023293">
    <property type="entry name" value="dGTP_triP_hydro_central_sf"/>
</dbReference>
<gene>
    <name evidence="3" type="ORF">MJB10_02825</name>
</gene>
<dbReference type="PROSITE" id="PS51831">
    <property type="entry name" value="HD"/>
    <property type="match status" value="1"/>
</dbReference>
<evidence type="ECO:0000256" key="1">
    <source>
        <dbReference type="ARBA" id="ARBA00022801"/>
    </source>
</evidence>
<dbReference type="InterPro" id="IPR003607">
    <property type="entry name" value="HD/PDEase_dom"/>
</dbReference>
<dbReference type="SMART" id="SM00471">
    <property type="entry name" value="HDc"/>
    <property type="match status" value="1"/>
</dbReference>
<keyword evidence="4" id="KW-1185">Reference proteome</keyword>
<dbReference type="Pfam" id="PF01966">
    <property type="entry name" value="HD"/>
    <property type="match status" value="1"/>
</dbReference>
<dbReference type="Gene3D" id="1.10.3550.10">
    <property type="entry name" value="eoxyguanosinetriphosphate triphosphohydrolase domain-like"/>
    <property type="match status" value="1"/>
</dbReference>
<accession>A0AA96LR98</accession>
<dbReference type="InterPro" id="IPR006261">
    <property type="entry name" value="dGTPase"/>
</dbReference>
<evidence type="ECO:0000313" key="3">
    <source>
        <dbReference type="EMBL" id="WNR45101.1"/>
    </source>
</evidence>
<protein>
    <submittedName>
        <fullName evidence="3">Deoxyguanosinetriphosphate triphosphohydrolase</fullName>
    </submittedName>
</protein>
<proteinExistence type="predicted"/>
<dbReference type="CDD" id="cd00077">
    <property type="entry name" value="HDc"/>
    <property type="match status" value="1"/>
</dbReference>
<dbReference type="NCBIfam" id="TIGR01353">
    <property type="entry name" value="dGTP_triPase"/>
    <property type="match status" value="1"/>
</dbReference>
<evidence type="ECO:0000259" key="2">
    <source>
        <dbReference type="PROSITE" id="PS51831"/>
    </source>
</evidence>
<dbReference type="KEGG" id="proo:MJB10_02825"/>
<feature type="domain" description="HD" evidence="2">
    <location>
        <begin position="64"/>
        <end position="183"/>
    </location>
</feature>
<dbReference type="NCBIfam" id="NF002205">
    <property type="entry name" value="PRK01096.1"/>
    <property type="match status" value="1"/>
</dbReference>
<keyword evidence="1" id="KW-0378">Hydrolase</keyword>
<dbReference type="Proteomes" id="UP001304650">
    <property type="component" value="Chromosome"/>
</dbReference>
<evidence type="ECO:0000313" key="4">
    <source>
        <dbReference type="Proteomes" id="UP001304650"/>
    </source>
</evidence>
<dbReference type="Gene3D" id="1.10.3410.10">
    <property type="entry name" value="putative deoxyguanosinetriphosphate triphosphohydrolase like domain"/>
    <property type="match status" value="1"/>
</dbReference>
<dbReference type="GO" id="GO:0006203">
    <property type="term" value="P:dGTP catabolic process"/>
    <property type="evidence" value="ECO:0007669"/>
    <property type="project" value="TreeGrafter"/>
</dbReference>
<dbReference type="PANTHER" id="PTHR11373">
    <property type="entry name" value="DEOXYNUCLEOSIDE TRIPHOSPHATE TRIPHOSPHOHYDROLASE"/>
    <property type="match status" value="1"/>
</dbReference>